<accession>A0A3A9AU51</accession>
<dbReference type="EMBL" id="RAYQ01000011">
    <property type="protein sequence ID" value="RKI91101.1"/>
    <property type="molecule type" value="Genomic_DNA"/>
</dbReference>
<proteinExistence type="predicted"/>
<dbReference type="InterPro" id="IPR018966">
    <property type="entry name" value="VTC_domain"/>
</dbReference>
<evidence type="ECO:0000313" key="2">
    <source>
        <dbReference type="EMBL" id="RKI91101.1"/>
    </source>
</evidence>
<keyword evidence="3" id="KW-1185">Reference proteome</keyword>
<evidence type="ECO:0000259" key="1">
    <source>
        <dbReference type="Pfam" id="PF09359"/>
    </source>
</evidence>
<organism evidence="2 3">
    <name type="scientific">Parablautia intestinalis</name>
    <dbReference type="NCBI Taxonomy" id="2320100"/>
    <lineage>
        <taxon>Bacteria</taxon>
        <taxon>Bacillati</taxon>
        <taxon>Bacillota</taxon>
        <taxon>Clostridia</taxon>
        <taxon>Lachnospirales</taxon>
        <taxon>Lachnospiraceae</taxon>
        <taxon>Parablautia</taxon>
    </lineage>
</organism>
<comment type="caution">
    <text evidence="2">The sequence shown here is derived from an EMBL/GenBank/DDBJ whole genome shotgun (WGS) entry which is preliminary data.</text>
</comment>
<dbReference type="OrthoDB" id="9784042at2"/>
<feature type="domain" description="VTC" evidence="1">
    <location>
        <begin position="21"/>
        <end position="94"/>
    </location>
</feature>
<dbReference type="Proteomes" id="UP000280696">
    <property type="component" value="Unassembled WGS sequence"/>
</dbReference>
<dbReference type="InterPro" id="IPR042267">
    <property type="entry name" value="VTC_sf"/>
</dbReference>
<name>A0A3A9AU51_9FIRM</name>
<dbReference type="GO" id="GO:0006799">
    <property type="term" value="P:polyphosphate biosynthetic process"/>
    <property type="evidence" value="ECO:0007669"/>
    <property type="project" value="UniProtKB-ARBA"/>
</dbReference>
<dbReference type="Gene3D" id="3.20.100.30">
    <property type="entry name" value="VTC, catalytic tunnel domain"/>
    <property type="match status" value="1"/>
</dbReference>
<dbReference type="AlphaFoldDB" id="A0A3A9AU51"/>
<reference evidence="2 3" key="1">
    <citation type="submission" date="2018-09" db="EMBL/GenBank/DDBJ databases">
        <title>Murine metabolic-syndrome-specific gut microbial biobank.</title>
        <authorList>
            <person name="Liu C."/>
        </authorList>
    </citation>
    <scope>NUCLEOTIDE SEQUENCE [LARGE SCALE GENOMIC DNA]</scope>
    <source>
        <strain evidence="2 3">0.1xD8-82</strain>
    </source>
</reference>
<evidence type="ECO:0000313" key="3">
    <source>
        <dbReference type="Proteomes" id="UP000280696"/>
    </source>
</evidence>
<protein>
    <submittedName>
        <fullName evidence="2">VTC domain-containing protein</fullName>
    </submittedName>
</protein>
<gene>
    <name evidence="2" type="ORF">D7V94_11395</name>
</gene>
<sequence>MLRFVSLSLNFREVKIIQKYRSEWKYCEAEPELVYLKERLASILPYDSNADENGKYEINTLYFDDYKDTCAKLNVSGEGKRFKYRIRIMEKIPDSYG</sequence>
<dbReference type="Pfam" id="PF09359">
    <property type="entry name" value="VTC"/>
    <property type="match status" value="1"/>
</dbReference>